<evidence type="ECO:0000313" key="2">
    <source>
        <dbReference type="Proteomes" id="UP000296706"/>
    </source>
</evidence>
<dbReference type="STRING" id="1457250.GCA_000755225_01505"/>
<dbReference type="AlphaFoldDB" id="A0A4D6HDR9"/>
<accession>A0A4D6HDR9</accession>
<proteinExistence type="predicted"/>
<evidence type="ECO:0000313" key="1">
    <source>
        <dbReference type="EMBL" id="QCC52129.1"/>
    </source>
</evidence>
<keyword evidence="2" id="KW-1185">Reference proteome</keyword>
<reference evidence="1 2" key="1">
    <citation type="journal article" date="2019" name="Nat. Commun.">
        <title>A new type of DNA phosphorothioation-based antiviral system in archaea.</title>
        <authorList>
            <person name="Xiong L."/>
            <person name="Liu S."/>
            <person name="Chen S."/>
            <person name="Xiao Y."/>
            <person name="Zhu B."/>
            <person name="Gao Y."/>
            <person name="Zhang Y."/>
            <person name="Chen B."/>
            <person name="Luo J."/>
            <person name="Deng Z."/>
            <person name="Chen X."/>
            <person name="Wang L."/>
            <person name="Chen S."/>
        </authorList>
    </citation>
    <scope>NUCLEOTIDE SEQUENCE [LARGE SCALE GENOMIC DNA]</scope>
    <source>
        <strain evidence="1 2">CBA1105</strain>
    </source>
</reference>
<organism evidence="1 2">
    <name type="scientific">Halapricum salinum</name>
    <dbReference type="NCBI Taxonomy" id="1457250"/>
    <lineage>
        <taxon>Archaea</taxon>
        <taxon>Methanobacteriati</taxon>
        <taxon>Methanobacteriota</taxon>
        <taxon>Stenosarchaea group</taxon>
        <taxon>Halobacteria</taxon>
        <taxon>Halobacteriales</taxon>
        <taxon>Haloarculaceae</taxon>
        <taxon>Halapricum</taxon>
    </lineage>
</organism>
<dbReference type="Proteomes" id="UP000296706">
    <property type="component" value="Chromosome"/>
</dbReference>
<protein>
    <submittedName>
        <fullName evidence="1">Uncharacterized protein</fullName>
    </submittedName>
</protein>
<gene>
    <name evidence="1" type="ORF">DV733_13230</name>
</gene>
<dbReference type="EMBL" id="CP031310">
    <property type="protein sequence ID" value="QCC52129.1"/>
    <property type="molecule type" value="Genomic_DNA"/>
</dbReference>
<name>A0A4D6HDR9_9EURY</name>
<dbReference type="RefSeq" id="WP_049992456.1">
    <property type="nucleotide sequence ID" value="NZ_CP031310.1"/>
</dbReference>
<dbReference type="InterPro" id="IPR055693">
    <property type="entry name" value="DUF7269"/>
</dbReference>
<dbReference type="KEGG" id="hsn:DV733_13230"/>
<sequence>MSRLRQAVGVVGLLGSVLVLALVLSPATAAIRPVELVASALPTDQPDLLVAGVGLVVGLAATVLSRVGSDDPVPPLVSIPPEPAQSSTATTGQEFADAVERTDREKEIQDSLRTTAVATLVQQSGFDPDRARTAVREGAWTDDQLAAAFVGSGPFPRVSRLRAWLDPVAERRRRVERTLLAIERLHARRGD</sequence>
<dbReference type="OrthoDB" id="241451at2157"/>
<dbReference type="GeneID" id="39848841"/>
<dbReference type="Pfam" id="PF23933">
    <property type="entry name" value="DUF7269"/>
    <property type="match status" value="1"/>
</dbReference>